<proteinExistence type="predicted"/>
<dbReference type="EMBL" id="PQXM01000040">
    <property type="protein sequence ID" value="TGO79217.1"/>
    <property type="molecule type" value="Genomic_DNA"/>
</dbReference>
<reference evidence="2 3" key="1">
    <citation type="submission" date="2017-12" db="EMBL/GenBank/DDBJ databases">
        <title>Comparative genomics of Botrytis spp.</title>
        <authorList>
            <person name="Valero-Jimenez C.A."/>
            <person name="Tapia P."/>
            <person name="Veloso J."/>
            <person name="Silva-Moreno E."/>
            <person name="Staats M."/>
            <person name="Valdes J.H."/>
            <person name="Van Kan J.A.L."/>
        </authorList>
    </citation>
    <scope>NUCLEOTIDE SEQUENCE [LARGE SCALE GENOMIC DNA]</scope>
    <source>
        <strain evidence="2 3">Be9601</strain>
    </source>
</reference>
<organism evidence="2 3">
    <name type="scientific">Botrytis elliptica</name>
    <dbReference type="NCBI Taxonomy" id="278938"/>
    <lineage>
        <taxon>Eukaryota</taxon>
        <taxon>Fungi</taxon>
        <taxon>Dikarya</taxon>
        <taxon>Ascomycota</taxon>
        <taxon>Pezizomycotina</taxon>
        <taxon>Leotiomycetes</taxon>
        <taxon>Helotiales</taxon>
        <taxon>Sclerotiniaceae</taxon>
        <taxon>Botrytis</taxon>
    </lineage>
</organism>
<dbReference type="STRING" id="278938.A0A4Z1KCX1"/>
<comment type="caution">
    <text evidence="2">The sequence shown here is derived from an EMBL/GenBank/DDBJ whole genome shotgun (WGS) entry which is preliminary data.</text>
</comment>
<feature type="region of interest" description="Disordered" evidence="1">
    <location>
        <begin position="1"/>
        <end position="22"/>
    </location>
</feature>
<dbReference type="AlphaFoldDB" id="A0A4Z1KCX1"/>
<accession>A0A4Z1KCX1</accession>
<protein>
    <submittedName>
        <fullName evidence="2">Uncharacterized protein</fullName>
    </submittedName>
</protein>
<sequence>MADSLSRDSGQPAIPNLFGSQNSRTNKVFKPIATCSGYDCDFRVGHLENINNPLGNTDIIEEQGYEFKTYPELNCANHEVVNNTIFDFTSFRFRPKPSQSATSHLKGEFC</sequence>
<keyword evidence="3" id="KW-1185">Reference proteome</keyword>
<evidence type="ECO:0000313" key="2">
    <source>
        <dbReference type="EMBL" id="TGO79217.1"/>
    </source>
</evidence>
<dbReference type="Proteomes" id="UP000297229">
    <property type="component" value="Unassembled WGS sequence"/>
</dbReference>
<evidence type="ECO:0000256" key="1">
    <source>
        <dbReference type="SAM" id="MobiDB-lite"/>
    </source>
</evidence>
<gene>
    <name evidence="2" type="ORF">BELL_0040g00220</name>
</gene>
<name>A0A4Z1KCX1_9HELO</name>
<evidence type="ECO:0000313" key="3">
    <source>
        <dbReference type="Proteomes" id="UP000297229"/>
    </source>
</evidence>